<dbReference type="EMBL" id="PVRR01000015">
    <property type="protein sequence ID" value="PRT35451.1"/>
    <property type="molecule type" value="Genomic_DNA"/>
</dbReference>
<name>A0ABX5DL12_9BACI</name>
<accession>A0ABX5DL12</accession>
<dbReference type="RefSeq" id="WP_106102752.1">
    <property type="nucleotide sequence ID" value="NZ_PVRR01000015.1"/>
</dbReference>
<evidence type="ECO:0000313" key="1">
    <source>
        <dbReference type="EMBL" id="PRT35451.1"/>
    </source>
</evidence>
<protein>
    <submittedName>
        <fullName evidence="1">BC1881 family protein</fullName>
    </submittedName>
</protein>
<comment type="caution">
    <text evidence="1">The sequence shown here is derived from an EMBL/GenBank/DDBJ whole genome shotgun (WGS) entry which is preliminary data.</text>
</comment>
<reference evidence="1 2" key="1">
    <citation type="submission" date="2018-03" db="EMBL/GenBank/DDBJ databases">
        <title>Genotypic and phenotypic analysis of antagonistic Bacillus spp. isolated from rhizosphere soil of plants in Tibet.</title>
        <authorList>
            <person name="Borriss R."/>
            <person name="Lasch P."/>
            <person name="Wu L."/>
            <person name="Wu H."/>
            <person name="Gao X."/>
        </authorList>
    </citation>
    <scope>NUCLEOTIDE SEQUENCE [LARGE SCALE GENOMIC DNA]</scope>
    <source>
        <strain evidence="1 2">NMSW16</strain>
    </source>
</reference>
<sequence>MNVSTKELSEELVKREGVSVLNVDPHKECVITTGTQQKKIIGPAVIIINQD</sequence>
<dbReference type="InterPro" id="IPR047901">
    <property type="entry name" value="BC1881-like"/>
</dbReference>
<dbReference type="NCBIfam" id="NF033495">
    <property type="entry name" value="phage_BC1881"/>
    <property type="match status" value="1"/>
</dbReference>
<dbReference type="Proteomes" id="UP000239236">
    <property type="component" value="Unassembled WGS sequence"/>
</dbReference>
<evidence type="ECO:0000313" key="2">
    <source>
        <dbReference type="Proteomes" id="UP000239236"/>
    </source>
</evidence>
<keyword evidence="2" id="KW-1185">Reference proteome</keyword>
<gene>
    <name evidence="1" type="ORF">C6357_28690</name>
</gene>
<proteinExistence type="predicted"/>
<organism evidence="1 2">
    <name type="scientific">Bacillus wiedmannii</name>
    <dbReference type="NCBI Taxonomy" id="1890302"/>
    <lineage>
        <taxon>Bacteria</taxon>
        <taxon>Bacillati</taxon>
        <taxon>Bacillota</taxon>
        <taxon>Bacilli</taxon>
        <taxon>Bacillales</taxon>
        <taxon>Bacillaceae</taxon>
        <taxon>Bacillus</taxon>
        <taxon>Bacillus cereus group</taxon>
    </lineage>
</organism>